<dbReference type="EMBL" id="LRDB01000051">
    <property type="protein sequence ID" value="KYG72438.1"/>
    <property type="molecule type" value="Genomic_DNA"/>
</dbReference>
<dbReference type="AlphaFoldDB" id="A0A150X140"/>
<gene>
    <name evidence="2" type="ORF">AWN68_11805</name>
</gene>
<accession>A0A150X140</accession>
<dbReference type="InterPro" id="IPR027417">
    <property type="entry name" value="P-loop_NTPase"/>
</dbReference>
<evidence type="ECO:0000313" key="3">
    <source>
        <dbReference type="Proteomes" id="UP000075615"/>
    </source>
</evidence>
<dbReference type="STRING" id="296218.AWN68_11805"/>
<dbReference type="GO" id="GO:0016887">
    <property type="term" value="F:ATP hydrolysis activity"/>
    <property type="evidence" value="ECO:0007669"/>
    <property type="project" value="InterPro"/>
</dbReference>
<proteinExistence type="predicted"/>
<dbReference type="InterPro" id="IPR003439">
    <property type="entry name" value="ABC_transporter-like_ATP-bd"/>
</dbReference>
<dbReference type="Gene3D" id="3.40.50.300">
    <property type="entry name" value="P-loop containing nucleotide triphosphate hydrolases"/>
    <property type="match status" value="1"/>
</dbReference>
<evidence type="ECO:0000313" key="2">
    <source>
        <dbReference type="EMBL" id="KYG72438.1"/>
    </source>
</evidence>
<comment type="caution">
    <text evidence="2">The sequence shown here is derived from an EMBL/GenBank/DDBJ whole genome shotgun (WGS) entry which is preliminary data.</text>
</comment>
<dbReference type="SUPFAM" id="SSF52540">
    <property type="entry name" value="P-loop containing nucleoside triphosphate hydrolases"/>
    <property type="match status" value="1"/>
</dbReference>
<name>A0A150X140_9BACT</name>
<dbReference type="Proteomes" id="UP000075615">
    <property type="component" value="Unassembled WGS sequence"/>
</dbReference>
<feature type="domain" description="ABC transporter" evidence="1">
    <location>
        <begin position="45"/>
        <end position="114"/>
    </location>
</feature>
<organism evidence="2 3">
    <name type="scientific">Roseivirga echinicomitans</name>
    <dbReference type="NCBI Taxonomy" id="296218"/>
    <lineage>
        <taxon>Bacteria</taxon>
        <taxon>Pseudomonadati</taxon>
        <taxon>Bacteroidota</taxon>
        <taxon>Cytophagia</taxon>
        <taxon>Cytophagales</taxon>
        <taxon>Roseivirgaceae</taxon>
        <taxon>Roseivirga</taxon>
    </lineage>
</organism>
<keyword evidence="3" id="KW-1185">Reference proteome</keyword>
<dbReference type="Pfam" id="PF00005">
    <property type="entry name" value="ABC_tran"/>
    <property type="match status" value="1"/>
</dbReference>
<sequence length="279" mass="31935">MRCIRLKGGKYITLATIKKVKLMKIKRFTAEKVNGYLSFDIKLNDSLTFLVGINGSGKTTALKLILGLLSPSWINLTQIKYSFAQVECESDNIDFVVRSEFLDESKRRLTIESENPDLNAASTIKVQDLPLIQVSDFSRFEMRNIMSRYSRYEAHFIELDAVKAVRKLNTPAFLGLDRRIHEGGEIDILSIESFMQQRDFTTDIKGNLYESLIDVEKLIKNSFIEFSQKQATISSKLKNNIIYSSFDTIQGNDDLGFNIEQEIDIESRKERILAASQNF</sequence>
<protein>
    <recommendedName>
        <fullName evidence="1">ABC transporter domain-containing protein</fullName>
    </recommendedName>
</protein>
<reference evidence="2 3" key="1">
    <citation type="submission" date="2016-01" db="EMBL/GenBank/DDBJ databases">
        <title>Genome sequencing of Roseivirga echinicomitans KMM 6058.</title>
        <authorList>
            <person name="Selvaratnam C."/>
            <person name="Thevarajoo S."/>
            <person name="Goh K.M."/>
            <person name="Ee R."/>
            <person name="Chan K.-G."/>
            <person name="Chong C.S."/>
        </authorList>
    </citation>
    <scope>NUCLEOTIDE SEQUENCE [LARGE SCALE GENOMIC DNA]</scope>
    <source>
        <strain evidence="2 3">KMM 6058</strain>
    </source>
</reference>
<dbReference type="GO" id="GO:0005524">
    <property type="term" value="F:ATP binding"/>
    <property type="evidence" value="ECO:0007669"/>
    <property type="project" value="InterPro"/>
</dbReference>
<evidence type="ECO:0000259" key="1">
    <source>
        <dbReference type="Pfam" id="PF00005"/>
    </source>
</evidence>